<dbReference type="PROSITE" id="PS51257">
    <property type="entry name" value="PROKAR_LIPOPROTEIN"/>
    <property type="match status" value="1"/>
</dbReference>
<dbReference type="InterPro" id="IPR008952">
    <property type="entry name" value="Tetraspanin_EC2_sf"/>
</dbReference>
<evidence type="ECO:0000256" key="1">
    <source>
        <dbReference type="ARBA" id="ARBA00004141"/>
    </source>
</evidence>
<dbReference type="InterPro" id="IPR018499">
    <property type="entry name" value="Tetraspanin/Peripherin"/>
</dbReference>
<dbReference type="CDD" id="cd03127">
    <property type="entry name" value="tetraspanin_LEL"/>
    <property type="match status" value="1"/>
</dbReference>
<comment type="subcellular location">
    <subcellularLocation>
        <location evidence="1">Membrane</location>
        <topology evidence="1">Multi-pass membrane protein</topology>
    </subcellularLocation>
</comment>
<organism evidence="6 7">
    <name type="scientific">Sparus aurata</name>
    <name type="common">Gilthead sea bream</name>
    <dbReference type="NCBI Taxonomy" id="8175"/>
    <lineage>
        <taxon>Eukaryota</taxon>
        <taxon>Metazoa</taxon>
        <taxon>Chordata</taxon>
        <taxon>Craniata</taxon>
        <taxon>Vertebrata</taxon>
        <taxon>Euteleostomi</taxon>
        <taxon>Actinopterygii</taxon>
        <taxon>Neopterygii</taxon>
        <taxon>Teleostei</taxon>
        <taxon>Neoteleostei</taxon>
        <taxon>Acanthomorphata</taxon>
        <taxon>Eupercaria</taxon>
        <taxon>Spariformes</taxon>
        <taxon>Sparidae</taxon>
        <taxon>Sparus</taxon>
    </lineage>
</organism>
<gene>
    <name evidence="6" type="primary">si:ch73-139j3.4</name>
</gene>
<feature type="transmembrane region" description="Helical" evidence="5">
    <location>
        <begin position="57"/>
        <end position="77"/>
    </location>
</feature>
<proteinExistence type="predicted"/>
<dbReference type="AlphaFoldDB" id="A0A671V0S4"/>
<feature type="transmembrane region" description="Helical" evidence="5">
    <location>
        <begin position="233"/>
        <end position="253"/>
    </location>
</feature>
<reference evidence="6" key="3">
    <citation type="submission" date="2025-09" db="UniProtKB">
        <authorList>
            <consortium name="Ensembl"/>
        </authorList>
    </citation>
    <scope>IDENTIFICATION</scope>
</reference>
<dbReference type="SUPFAM" id="SSF48652">
    <property type="entry name" value="Tetraspanin"/>
    <property type="match status" value="1"/>
</dbReference>
<dbReference type="PANTHER" id="PTHR19282">
    <property type="entry name" value="TETRASPANIN"/>
    <property type="match status" value="1"/>
</dbReference>
<accession>A0A671V0S4</accession>
<evidence type="ECO:0000256" key="2">
    <source>
        <dbReference type="ARBA" id="ARBA00022692"/>
    </source>
</evidence>
<dbReference type="InParanoid" id="A0A671V0S4"/>
<evidence type="ECO:0000313" key="6">
    <source>
        <dbReference type="Ensembl" id="ENSSAUP00010018425.1"/>
    </source>
</evidence>
<dbReference type="GO" id="GO:0005886">
    <property type="term" value="C:plasma membrane"/>
    <property type="evidence" value="ECO:0007669"/>
    <property type="project" value="TreeGrafter"/>
</dbReference>
<dbReference type="PANTHER" id="PTHR19282:SF159">
    <property type="entry name" value="TETRASPANIN-15"/>
    <property type="match status" value="1"/>
</dbReference>
<reference evidence="6" key="2">
    <citation type="submission" date="2025-08" db="UniProtKB">
        <authorList>
            <consortium name="Ensembl"/>
        </authorList>
    </citation>
    <scope>IDENTIFICATION</scope>
</reference>
<dbReference type="OrthoDB" id="6361633at2759"/>
<feature type="transmembrane region" description="Helical" evidence="5">
    <location>
        <begin position="84"/>
        <end position="107"/>
    </location>
</feature>
<dbReference type="Ensembl" id="ENSSAUT00010019468.1">
    <property type="protein sequence ID" value="ENSSAUP00010018425.1"/>
    <property type="gene ID" value="ENSSAUG00010008336.1"/>
</dbReference>
<dbReference type="GeneTree" id="ENSGT00940000167105"/>
<evidence type="ECO:0000313" key="7">
    <source>
        <dbReference type="Proteomes" id="UP000472265"/>
    </source>
</evidence>
<sequence length="321" mass="35518">MKLDVKIQLLQFVSHVFNFVFLVLGLSVAGCAVWILFDRGTLLTFLSSDELRTVGVGLLLIGGVVVLVSLIGCAGASGQNRLLLLVYLGLLIVLVLGQLFVTLLLLINRDKIGQSLNNTVDDIISRYGQSGNRRDQLMDDIQNHGQCCGRIGPSDWLMNSYVDSLNLTGPDVLPCSCFRHVLQPGFNSSWCSDLPTLPDLQYGRGNGSYQQGCGVKLSDWLQENALTIVGMDVGLILIQLLQFGVMVTLYRAFGRKAALKRTRSLVEPDHAHLDHAHLDHAHLDHAPEDDYAEQNYGYVDHDDGLVDSAHPPYHHDNQNYR</sequence>
<dbReference type="OMA" id="CENKINI"/>
<dbReference type="Gene3D" id="1.10.1450.10">
    <property type="entry name" value="Tetraspanin"/>
    <property type="match status" value="1"/>
</dbReference>
<dbReference type="Proteomes" id="UP000472265">
    <property type="component" value="Chromosome 5"/>
</dbReference>
<dbReference type="PRINTS" id="PR00259">
    <property type="entry name" value="TMFOUR"/>
</dbReference>
<evidence type="ECO:0000256" key="5">
    <source>
        <dbReference type="SAM" id="Phobius"/>
    </source>
</evidence>
<keyword evidence="3 5" id="KW-1133">Transmembrane helix</keyword>
<protein>
    <submittedName>
        <fullName evidence="6">CD82 antigen-like</fullName>
    </submittedName>
</protein>
<feature type="transmembrane region" description="Helical" evidence="5">
    <location>
        <begin position="12"/>
        <end position="37"/>
    </location>
</feature>
<name>A0A671V0S4_SPAAU</name>
<keyword evidence="2 5" id="KW-0812">Transmembrane</keyword>
<evidence type="ECO:0000256" key="4">
    <source>
        <dbReference type="ARBA" id="ARBA00023136"/>
    </source>
</evidence>
<keyword evidence="4 5" id="KW-0472">Membrane</keyword>
<reference evidence="6" key="1">
    <citation type="submission" date="2021-04" db="EMBL/GenBank/DDBJ databases">
        <authorList>
            <consortium name="Wellcome Sanger Institute Data Sharing"/>
        </authorList>
    </citation>
    <scope>NUCLEOTIDE SEQUENCE [LARGE SCALE GENOMIC DNA]</scope>
</reference>
<evidence type="ECO:0000256" key="3">
    <source>
        <dbReference type="ARBA" id="ARBA00022989"/>
    </source>
</evidence>
<keyword evidence="7" id="KW-1185">Reference proteome</keyword>
<dbReference type="Pfam" id="PF00335">
    <property type="entry name" value="Tetraspanin"/>
    <property type="match status" value="1"/>
</dbReference>